<dbReference type="RefSeq" id="WP_127681941.1">
    <property type="nucleotide sequence ID" value="NZ_SACM01000001.1"/>
</dbReference>
<dbReference type="GO" id="GO:0016780">
    <property type="term" value="F:phosphotransferase activity, for other substituted phosphate groups"/>
    <property type="evidence" value="ECO:0007669"/>
    <property type="project" value="TreeGrafter"/>
</dbReference>
<dbReference type="InterPro" id="IPR003362">
    <property type="entry name" value="Bact_transf"/>
</dbReference>
<sequence length="196" mass="21957">MGKRLLDVIVSASLLLLFAPVMLAVALWVRLDSPGPALFRQVRVGRHGHLFTIHKFRTMVHAPAGLGLTVGADARITRAGHLLRRLKLDELPQLWDVLRGAMSLVGPRPDLPQYVERYPEPLRQQVLAVRPGITDPASLAYRNEAELLAQEPDPERAYFERILPHKLQLSADYAAQASLWTDLRLMARTALLLLGR</sequence>
<proteinExistence type="inferred from homology"/>
<dbReference type="OrthoDB" id="9808602at2"/>
<evidence type="ECO:0000313" key="3">
    <source>
        <dbReference type="EMBL" id="RVT88602.1"/>
    </source>
</evidence>
<protein>
    <submittedName>
        <fullName evidence="3">Sugar transferase</fullName>
    </submittedName>
</protein>
<evidence type="ECO:0000259" key="2">
    <source>
        <dbReference type="Pfam" id="PF02397"/>
    </source>
</evidence>
<feature type="domain" description="Bacterial sugar transferase" evidence="2">
    <location>
        <begin position="3"/>
        <end position="193"/>
    </location>
</feature>
<evidence type="ECO:0000313" key="4">
    <source>
        <dbReference type="Proteomes" id="UP000288587"/>
    </source>
</evidence>
<dbReference type="EMBL" id="SACM01000001">
    <property type="protein sequence ID" value="RVT88602.1"/>
    <property type="molecule type" value="Genomic_DNA"/>
</dbReference>
<evidence type="ECO:0000256" key="1">
    <source>
        <dbReference type="ARBA" id="ARBA00006464"/>
    </source>
</evidence>
<dbReference type="Proteomes" id="UP000288587">
    <property type="component" value="Unassembled WGS sequence"/>
</dbReference>
<gene>
    <name evidence="3" type="ORF">EOD73_06445</name>
</gene>
<dbReference type="PANTHER" id="PTHR30576">
    <property type="entry name" value="COLANIC BIOSYNTHESIS UDP-GLUCOSE LIPID CARRIER TRANSFERASE"/>
    <property type="match status" value="1"/>
</dbReference>
<dbReference type="PANTHER" id="PTHR30576:SF20">
    <property type="entry name" value="QUINOVOSAMINEPHOSPHOTRANSFERAE-RELATED"/>
    <property type="match status" value="1"/>
</dbReference>
<name>A0A3S2UYW8_9BURK</name>
<organism evidence="3 4">
    <name type="scientific">Inhella crocodyli</name>
    <dbReference type="NCBI Taxonomy" id="2499851"/>
    <lineage>
        <taxon>Bacteria</taxon>
        <taxon>Pseudomonadati</taxon>
        <taxon>Pseudomonadota</taxon>
        <taxon>Betaproteobacteria</taxon>
        <taxon>Burkholderiales</taxon>
        <taxon>Sphaerotilaceae</taxon>
        <taxon>Inhella</taxon>
    </lineage>
</organism>
<keyword evidence="3" id="KW-0808">Transferase</keyword>
<comment type="similarity">
    <text evidence="1">Belongs to the bacterial sugar transferase family.</text>
</comment>
<comment type="caution">
    <text evidence="3">The sequence shown here is derived from an EMBL/GenBank/DDBJ whole genome shotgun (WGS) entry which is preliminary data.</text>
</comment>
<reference evidence="3 4" key="1">
    <citation type="submission" date="2019-01" db="EMBL/GenBank/DDBJ databases">
        <authorList>
            <person name="Chen W.-M."/>
        </authorList>
    </citation>
    <scope>NUCLEOTIDE SEQUENCE [LARGE SCALE GENOMIC DNA]</scope>
    <source>
        <strain evidence="3 4">CCP-18</strain>
    </source>
</reference>
<keyword evidence="4" id="KW-1185">Reference proteome</keyword>
<dbReference type="Pfam" id="PF02397">
    <property type="entry name" value="Bac_transf"/>
    <property type="match status" value="1"/>
</dbReference>
<accession>A0A3S2UYW8</accession>
<dbReference type="AlphaFoldDB" id="A0A3S2UYW8"/>